<dbReference type="GO" id="GO:0016779">
    <property type="term" value="F:nucleotidyltransferase activity"/>
    <property type="evidence" value="ECO:0007669"/>
    <property type="project" value="UniProtKB-KW"/>
</dbReference>
<keyword evidence="6" id="KW-0539">Nucleus</keyword>
<feature type="compositionally biased region" description="Basic and acidic residues" evidence="9">
    <location>
        <begin position="69"/>
        <end position="91"/>
    </location>
</feature>
<name>A0A813RSN8_9BILA</name>
<keyword evidence="14" id="KW-1185">Reference proteome</keyword>
<feature type="region of interest" description="Disordered" evidence="9">
    <location>
        <begin position="161"/>
        <end position="187"/>
    </location>
</feature>
<dbReference type="InterPro" id="IPR036770">
    <property type="entry name" value="Ankyrin_rpt-contain_sf"/>
</dbReference>
<dbReference type="InterPro" id="IPR050800">
    <property type="entry name" value="ARTD/PARP"/>
</dbReference>
<dbReference type="SUPFAM" id="SSF56399">
    <property type="entry name" value="ADP-ribosylation"/>
    <property type="match status" value="1"/>
</dbReference>
<feature type="repeat" description="ANK" evidence="7">
    <location>
        <begin position="1514"/>
        <end position="1546"/>
    </location>
</feature>
<dbReference type="SUPFAM" id="SSF48403">
    <property type="entry name" value="Ankyrin repeat"/>
    <property type="match status" value="3"/>
</dbReference>
<dbReference type="SMART" id="SM00248">
    <property type="entry name" value="ANK"/>
    <property type="match status" value="18"/>
</dbReference>
<dbReference type="InterPro" id="IPR002110">
    <property type="entry name" value="Ankyrin_rpt"/>
</dbReference>
<reference evidence="13" key="1">
    <citation type="submission" date="2021-02" db="EMBL/GenBank/DDBJ databases">
        <authorList>
            <person name="Nowell W R."/>
        </authorList>
    </citation>
    <scope>NUCLEOTIDE SEQUENCE</scope>
    <source>
        <strain evidence="13">Ploen Becks lab</strain>
    </source>
</reference>
<evidence type="ECO:0000256" key="6">
    <source>
        <dbReference type="ARBA" id="ARBA00023242"/>
    </source>
</evidence>
<dbReference type="Pfam" id="PF05406">
    <property type="entry name" value="WGR"/>
    <property type="match status" value="1"/>
</dbReference>
<dbReference type="GO" id="GO:0005730">
    <property type="term" value="C:nucleolus"/>
    <property type="evidence" value="ECO:0007669"/>
    <property type="project" value="TreeGrafter"/>
</dbReference>
<dbReference type="OrthoDB" id="2017365at2759"/>
<evidence type="ECO:0000259" key="12">
    <source>
        <dbReference type="PROSITE" id="PS51977"/>
    </source>
</evidence>
<dbReference type="Gene3D" id="1.20.142.10">
    <property type="entry name" value="Poly(ADP-ribose) polymerase, regulatory domain"/>
    <property type="match status" value="1"/>
</dbReference>
<keyword evidence="5 8" id="KW-0520">NAD</keyword>
<accession>A0A813RSN8</accession>
<evidence type="ECO:0000256" key="8">
    <source>
        <dbReference type="RuleBase" id="RU362114"/>
    </source>
</evidence>
<dbReference type="PANTHER" id="PTHR10459:SF108">
    <property type="entry name" value="POLY [ADP-RIBOSE] POLYMERASE"/>
    <property type="match status" value="1"/>
</dbReference>
<dbReference type="SMART" id="SM00773">
    <property type="entry name" value="WGR"/>
    <property type="match status" value="1"/>
</dbReference>
<dbReference type="InterPro" id="IPR004102">
    <property type="entry name" value="Poly(ADP-ribose)pol_reg_dom"/>
</dbReference>
<comment type="caution">
    <text evidence="13">The sequence shown here is derived from an EMBL/GenBank/DDBJ whole genome shotgun (WGS) entry which is preliminary data.</text>
</comment>
<evidence type="ECO:0000313" key="13">
    <source>
        <dbReference type="EMBL" id="CAF0785252.1"/>
    </source>
</evidence>
<keyword evidence="2 8" id="KW-0328">Glycosyltransferase</keyword>
<evidence type="ECO:0000313" key="14">
    <source>
        <dbReference type="Proteomes" id="UP000663879"/>
    </source>
</evidence>
<dbReference type="GO" id="GO:0003950">
    <property type="term" value="F:NAD+ poly-ADP-ribosyltransferase activity"/>
    <property type="evidence" value="ECO:0007669"/>
    <property type="project" value="UniProtKB-UniRule"/>
</dbReference>
<keyword evidence="4" id="KW-0548">Nucleotidyltransferase</keyword>
<dbReference type="CDD" id="cd07997">
    <property type="entry name" value="WGR_PARP"/>
    <property type="match status" value="1"/>
</dbReference>
<comment type="subcellular location">
    <subcellularLocation>
        <location evidence="1">Nucleus</location>
    </subcellularLocation>
</comment>
<dbReference type="Pfam" id="PF02877">
    <property type="entry name" value="PARP_reg"/>
    <property type="match status" value="1"/>
</dbReference>
<feature type="repeat" description="ANK" evidence="7">
    <location>
        <begin position="965"/>
        <end position="997"/>
    </location>
</feature>
<feature type="domain" description="PARP alpha-helical" evidence="11">
    <location>
        <begin position="2273"/>
        <end position="2408"/>
    </location>
</feature>
<dbReference type="GO" id="GO:0070212">
    <property type="term" value="P:protein poly-ADP-ribosylation"/>
    <property type="evidence" value="ECO:0007669"/>
    <property type="project" value="TreeGrafter"/>
</dbReference>
<dbReference type="GO" id="GO:1990404">
    <property type="term" value="F:NAD+-protein mono-ADP-ribosyltransferase activity"/>
    <property type="evidence" value="ECO:0007669"/>
    <property type="project" value="TreeGrafter"/>
</dbReference>
<feature type="region of interest" description="Disordered" evidence="9">
    <location>
        <begin position="383"/>
        <end position="403"/>
    </location>
</feature>
<sequence>MSNSQETDVKKPTETHEDVNDDMKSLLSTNSSEDHPNGSGKLKIDLQDDDDEEQKEKKIKIKAQPSTPTKEKDFPREEKLREKHELKRELEELQATNFGGSQNSVDSQEQASRRRKDRGLDGGYWSRMSLDSSDSGRKRRRTTVERFENLNISNLSAHNASFNDSYHGDDSKSGTAIDNDDSQSDSVHSRSSKRYVLFKSKSFLAVRADEGGFFLCQACHTIYEDSKKCKIQWLEDVESKKKPNRYKFGYVDWLDPSTILSKVHVHRVVDSNYLSLDEEDLKKVNELLDKAVKEGGIIVELDEDKETSPEAEEIGALKNKEVYDKEASSSDSEIIKKPKKKRIEEDKDFKLNESDLEETKKDEKIKIPKKDIILEKKLIEKEKSEKTEKSEKFEKSEKSDKSVKLDRKFVPNSKSSIQIKKLDKVAKSPELVVIKKSPISNGTANKKKIKDTENDTDELESDREIVKKARTTESPNLKKRKLAKIISNRSLQENTKVTVLGSDPFFDEPESLPFISPLVQSKLAFRYINLGDSKSLKNLINDIDKVPSVHIAKSVFYKWTPAQYALSLEDKNLLEILIDDFLNPKMNRVKVPENLFDKFTNGIYNPRSLGILNIRKLTEARGAREGNQAFNKDQDSIKQISKHQFFNDLFQVAFETGCSIEMYDFLLSKASTEAQYDTRFIYENIYRAILFGHRKLAAYLIENAPSGHGFNQVHIEVLKAENDSDLKCQLRSNQCTKKPFSNDFITPIHCACINPNVKYLKTLLSITQDFDIPDKKQRRPVHYAAVCEDPTPLEYLITRVSPYQIDSDGNTPLHYACLANRSLNCEILLNYAQKKQENDSVQTTEVIIDNKFGIGGINRPNRRGFLPLHLAIQRGNYECIKILVNYGANLEYPLPTSQDKITPLMYAVQIGNYKIVKYLIENNAKVEAQDRFKRNAVIHAAMAGNTKILSYLLRLGSNPNFQDSSGNSSLHYSAAYGWFFSVKTLIEAGANFNVNNDWKLSPFGAAFLKGQIGICDYLLKLYPDKIDVNFRTEDGESLVMLTVSSCINESNVKQLEYIVNKLKGNVKLRDLRGNNAFHYLAANQVDQEQNRLKMADILLKAGCNPNLSNYNLETPFYTSLNYLNYKFARYLIKNLNIKIDSKSKILSLMADKCLEMDCCHIIFGPDYTDQDLFSKFKTQFEDMAKLRDENGYTPFQLACLKLQNFIKSQNSQEEIPEILKKFLIFLYKNCKSDPNDMIYEKIDQSEEETETQKVKYHPVLFSFISEKCLGIFSELTKINKDCINFGLCDSDGFNIILKSISLNETKFTSQLLESSNLYATSESLKNLILNKNESILQLCIKYKEFKVFNLLFDLMVKLKQNDTDLDNFSRLLKHEDKEGRNLLHYFSDVPNLTNSFLSNFKNNVQKIFGCLQIINDLCQKGDKFKRQPMHLCLLNSTGSTEALDLQFFLSEFSQFHLVDSIGRLPIHNLFINSKKCEFTVPKLSDELNQIDPVEFLNILIEKTPKALLDIQDIFGNTPLHYAAIRGATISCSILVSEGCSILLKNNALNTPLSSAIYFKRETTVLQLLRSNDDGLTPLNDFYHFSREDSNKEDKMSCVLMKEPEDLYKKECVHLYELILSYKWEGINWLILGSLKNCGMSKFDAMETALIAGESNLALRLIEKIERDSSREEFEEILSSKSKKYFGRTLLSTIANLDWSIFKNQESILRVLDKIFKMEKISSYLLFKDELGSTAIHYACFGLNFNFIDYLFSFLNSNLSLPHPSFLLGDLQDKHQQAPYSLFFWHLGRLIYTQEDLDKIKEYTIKFVYENREKLSQAFYPQEKILSFKSEDSVIDRKVLDYPQQDDMKPESKLSPLLYAISKQNFTMCKFLLKELKFDCNTMDSELVPAIVYAIKANNINICNLLFDFDYDVIKIQIKPVVESKTVSRAKILLNNLKMDEEDSSDDQSEQNEEPIEEPLIEFDIQQPSLIKKEKFLVKTNIILDSKDSKSKTIFHHLAEPLNYGSFSNTKLALLIISAYQSNDKYQNLQDFLRRVDSNIKTAVDYCVKNSNFELYEEYKKILGTRINEFKFKNFEIQDIYNEMISPKPDFKSDSEKFLKNVSSSTSLKQKDDYFKVDPLSSMNKIGSLIWDEKTRVPYDVIMTKTDVSYGVYGMHNFYKMQLITKSLGDKFDEKQSCVLFTRWGRIGDTGMYQRTPFSNFKDAKEEFLKIFKQKTGNDYVETVLEKKKPFESKLRKYNLVKLESRQRPKLTDIKFDIFDFKQSNKDTLFEKSIFKNEVDFKYFFEDLLNVTYLKSKIYSMSNLSTDYLPLTQLSDDNLKKAYDLLDKIRLLVEKRMELEKLSKKDHLIESMNLMDQITKLSTEYYELIPQMNFNYEKLRPVSNEKDLEYQTSILNQLIHAQVSCRILMGAKYSMNNTENTLIQNPFDYVYKSLNCKLELMNENDLETQYILRYAESTRTQNTRIKRILKFKRLDDQNTLDKYSNRILLWHGTNTENLISIMSRGLVRSPSDSRCNGNRYGKGIYFSDSFSFSAGYSNGVRGSKDGQNFVKNYILLCEVGLGKVKELRTSYEGVDSLPNGYDSVKALGQMEPDPNNQLIMPNGCIMPLGDMVKAEYKPGEYIHSRYSNESQYVVYDEKQCAVRYILQFDFLN</sequence>
<evidence type="ECO:0000256" key="5">
    <source>
        <dbReference type="ARBA" id="ARBA00023027"/>
    </source>
</evidence>
<evidence type="ECO:0000256" key="9">
    <source>
        <dbReference type="SAM" id="MobiDB-lite"/>
    </source>
</evidence>
<dbReference type="EMBL" id="CAJNOC010000633">
    <property type="protein sequence ID" value="CAF0785252.1"/>
    <property type="molecule type" value="Genomic_DNA"/>
</dbReference>
<dbReference type="EC" id="2.4.2.-" evidence="8"/>
<dbReference type="Pfam" id="PF12796">
    <property type="entry name" value="Ank_2"/>
    <property type="match status" value="4"/>
</dbReference>
<dbReference type="Proteomes" id="UP000663879">
    <property type="component" value="Unassembled WGS sequence"/>
</dbReference>
<dbReference type="PANTHER" id="PTHR10459">
    <property type="entry name" value="DNA LIGASE"/>
    <property type="match status" value="1"/>
</dbReference>
<feature type="compositionally biased region" description="Basic and acidic residues" evidence="9">
    <location>
        <begin position="7"/>
        <end position="24"/>
    </location>
</feature>
<evidence type="ECO:0000256" key="7">
    <source>
        <dbReference type="PROSITE-ProRule" id="PRU00023"/>
    </source>
</evidence>
<feature type="domain" description="WGR" evidence="12">
    <location>
        <begin position="2126"/>
        <end position="2237"/>
    </location>
</feature>
<feature type="repeat" description="ANK" evidence="7">
    <location>
        <begin position="899"/>
        <end position="931"/>
    </location>
</feature>
<feature type="repeat" description="ANK" evidence="7">
    <location>
        <begin position="863"/>
        <end position="891"/>
    </location>
</feature>
<dbReference type="SUPFAM" id="SSF142921">
    <property type="entry name" value="WGR domain-like"/>
    <property type="match status" value="1"/>
</dbReference>
<dbReference type="PROSITE" id="PS50297">
    <property type="entry name" value="ANK_REP_REGION"/>
    <property type="match status" value="4"/>
</dbReference>
<feature type="compositionally biased region" description="Basic and acidic residues" evidence="9">
    <location>
        <begin position="32"/>
        <end position="46"/>
    </location>
</feature>
<dbReference type="PROSITE" id="PS51059">
    <property type="entry name" value="PARP_CATALYTIC"/>
    <property type="match status" value="1"/>
</dbReference>
<dbReference type="PROSITE" id="PS51977">
    <property type="entry name" value="WGR"/>
    <property type="match status" value="1"/>
</dbReference>
<dbReference type="InterPro" id="IPR036930">
    <property type="entry name" value="WGR_dom_sf"/>
</dbReference>
<evidence type="ECO:0000256" key="1">
    <source>
        <dbReference type="ARBA" id="ARBA00004123"/>
    </source>
</evidence>
<dbReference type="InterPro" id="IPR012317">
    <property type="entry name" value="Poly(ADP-ribose)pol_cat_dom"/>
</dbReference>
<evidence type="ECO:0000256" key="2">
    <source>
        <dbReference type="ARBA" id="ARBA00022676"/>
    </source>
</evidence>
<dbReference type="PROSITE" id="PS51060">
    <property type="entry name" value="PARP_ALPHA_HD"/>
    <property type="match status" value="1"/>
</dbReference>
<evidence type="ECO:0000259" key="10">
    <source>
        <dbReference type="PROSITE" id="PS51059"/>
    </source>
</evidence>
<organism evidence="13 14">
    <name type="scientific">Brachionus calyciflorus</name>
    <dbReference type="NCBI Taxonomy" id="104777"/>
    <lineage>
        <taxon>Eukaryota</taxon>
        <taxon>Metazoa</taxon>
        <taxon>Spiralia</taxon>
        <taxon>Gnathifera</taxon>
        <taxon>Rotifera</taxon>
        <taxon>Eurotatoria</taxon>
        <taxon>Monogononta</taxon>
        <taxon>Pseudotrocha</taxon>
        <taxon>Ploima</taxon>
        <taxon>Brachionidae</taxon>
        <taxon>Brachionus</taxon>
    </lineage>
</organism>
<evidence type="ECO:0000256" key="3">
    <source>
        <dbReference type="ARBA" id="ARBA00022679"/>
    </source>
</evidence>
<feature type="region of interest" description="Disordered" evidence="9">
    <location>
        <begin position="1"/>
        <end position="141"/>
    </location>
</feature>
<dbReference type="Pfam" id="PF00644">
    <property type="entry name" value="PARP"/>
    <property type="match status" value="1"/>
</dbReference>
<dbReference type="GO" id="GO:0006302">
    <property type="term" value="P:double-strand break repair"/>
    <property type="evidence" value="ECO:0007669"/>
    <property type="project" value="TreeGrafter"/>
</dbReference>
<feature type="compositionally biased region" description="Polar residues" evidence="9">
    <location>
        <begin position="94"/>
        <end position="110"/>
    </location>
</feature>
<proteinExistence type="predicted"/>
<evidence type="ECO:0000259" key="11">
    <source>
        <dbReference type="PROSITE" id="PS51060"/>
    </source>
</evidence>
<dbReference type="SUPFAM" id="SSF47587">
    <property type="entry name" value="Domain of poly(ADP-ribose) polymerase"/>
    <property type="match status" value="1"/>
</dbReference>
<dbReference type="PROSITE" id="PS50088">
    <property type="entry name" value="ANK_REPEAT"/>
    <property type="match status" value="4"/>
</dbReference>
<evidence type="ECO:0000256" key="4">
    <source>
        <dbReference type="ARBA" id="ARBA00022695"/>
    </source>
</evidence>
<dbReference type="InterPro" id="IPR036616">
    <property type="entry name" value="Poly(ADP-ribose)pol_reg_dom_sf"/>
</dbReference>
<feature type="domain" description="PARP catalytic" evidence="10">
    <location>
        <begin position="2424"/>
        <end position="2651"/>
    </location>
</feature>
<gene>
    <name evidence="13" type="ORF">OXX778_LOCUS5679</name>
</gene>
<dbReference type="Gene3D" id="3.90.228.10">
    <property type="match status" value="1"/>
</dbReference>
<dbReference type="Gene3D" id="2.20.140.10">
    <property type="entry name" value="WGR domain"/>
    <property type="match status" value="1"/>
</dbReference>
<keyword evidence="3 8" id="KW-0808">Transferase</keyword>
<protein>
    <recommendedName>
        <fullName evidence="8">Poly [ADP-ribose] polymerase</fullName>
        <shortName evidence="8">PARP</shortName>
        <ecNumber evidence="8">2.4.2.-</ecNumber>
    </recommendedName>
</protein>
<dbReference type="Gene3D" id="1.25.40.20">
    <property type="entry name" value="Ankyrin repeat-containing domain"/>
    <property type="match status" value="4"/>
</dbReference>
<keyword evidence="7" id="KW-0040">ANK repeat</keyword>
<dbReference type="InterPro" id="IPR008893">
    <property type="entry name" value="WGR_domain"/>
</dbReference>